<dbReference type="AlphaFoldDB" id="A0AAW9SJH0"/>
<comment type="caution">
    <text evidence="14">The sequence shown here is derived from an EMBL/GenBank/DDBJ whole genome shotgun (WGS) entry which is preliminary data.</text>
</comment>
<feature type="binding site" evidence="10">
    <location>
        <position position="274"/>
    </location>
    <ligand>
        <name>Zn(2+)</name>
        <dbReference type="ChEBI" id="CHEBI:29105"/>
    </ligand>
</feature>
<protein>
    <recommendedName>
        <fullName evidence="10">Small ribosomal subunit biogenesis GTPase RsgA</fullName>
        <ecNumber evidence="10">3.6.1.-</ecNumber>
    </recommendedName>
</protein>
<keyword evidence="15" id="KW-1185">Reference proteome</keyword>
<dbReference type="SUPFAM" id="SSF52540">
    <property type="entry name" value="P-loop containing nucleoside triphosphate hydrolases"/>
    <property type="match status" value="1"/>
</dbReference>
<feature type="domain" description="EngC GTPase" evidence="12">
    <location>
        <begin position="98"/>
        <end position="244"/>
    </location>
</feature>
<dbReference type="EMBL" id="JBDNCH010000002">
    <property type="protein sequence ID" value="MEN9060076.1"/>
    <property type="molecule type" value="Genomic_DNA"/>
</dbReference>
<feature type="binding site" evidence="10">
    <location>
        <position position="276"/>
    </location>
    <ligand>
        <name>Zn(2+)</name>
        <dbReference type="ChEBI" id="CHEBI:29105"/>
    </ligand>
</feature>
<keyword evidence="5 10" id="KW-0547">Nucleotide-binding</keyword>
<dbReference type="HAMAP" id="MF_01820">
    <property type="entry name" value="GTPase_RsgA"/>
    <property type="match status" value="1"/>
</dbReference>
<evidence type="ECO:0000313" key="14">
    <source>
        <dbReference type="EMBL" id="MEN9060076.1"/>
    </source>
</evidence>
<comment type="subcellular location">
    <subcellularLocation>
        <location evidence="10">Cytoplasm</location>
    </subcellularLocation>
</comment>
<evidence type="ECO:0000256" key="11">
    <source>
        <dbReference type="SAM" id="MobiDB-lite"/>
    </source>
</evidence>
<evidence type="ECO:0000256" key="10">
    <source>
        <dbReference type="HAMAP-Rule" id="MF_01820"/>
    </source>
</evidence>
<feature type="region of interest" description="Disordered" evidence="11">
    <location>
        <begin position="312"/>
        <end position="344"/>
    </location>
</feature>
<feature type="binding site" evidence="10">
    <location>
        <begin position="137"/>
        <end position="140"/>
    </location>
    <ligand>
        <name>GTP</name>
        <dbReference type="ChEBI" id="CHEBI:37565"/>
    </ligand>
</feature>
<evidence type="ECO:0000256" key="5">
    <source>
        <dbReference type="ARBA" id="ARBA00022741"/>
    </source>
</evidence>
<keyword evidence="9 10" id="KW-0342">GTP-binding</keyword>
<comment type="cofactor">
    <cofactor evidence="10">
        <name>Zn(2+)</name>
        <dbReference type="ChEBI" id="CHEBI:29105"/>
    </cofactor>
    <text evidence="10">Binds 1 zinc ion per subunit.</text>
</comment>
<dbReference type="PANTHER" id="PTHR32120">
    <property type="entry name" value="SMALL RIBOSOMAL SUBUNIT BIOGENESIS GTPASE RSGA"/>
    <property type="match status" value="1"/>
</dbReference>
<dbReference type="GO" id="GO:0046872">
    <property type="term" value="F:metal ion binding"/>
    <property type="evidence" value="ECO:0007669"/>
    <property type="project" value="UniProtKB-KW"/>
</dbReference>
<dbReference type="Gene3D" id="3.40.50.300">
    <property type="entry name" value="P-loop containing nucleotide triphosphate hydrolases"/>
    <property type="match status" value="1"/>
</dbReference>
<evidence type="ECO:0000256" key="3">
    <source>
        <dbReference type="ARBA" id="ARBA00022723"/>
    </source>
</evidence>
<keyword evidence="6 10" id="KW-0378">Hydrolase</keyword>
<evidence type="ECO:0000256" key="9">
    <source>
        <dbReference type="ARBA" id="ARBA00023134"/>
    </source>
</evidence>
<feature type="binding site" evidence="10">
    <location>
        <position position="282"/>
    </location>
    <ligand>
        <name>Zn(2+)</name>
        <dbReference type="ChEBI" id="CHEBI:29105"/>
    </ligand>
</feature>
<proteinExistence type="inferred from homology"/>
<dbReference type="CDD" id="cd01854">
    <property type="entry name" value="YjeQ_EngC"/>
    <property type="match status" value="1"/>
</dbReference>
<gene>
    <name evidence="10 14" type="primary">rsgA</name>
    <name evidence="14" type="ORF">ABFB10_02500</name>
</gene>
<dbReference type="Proteomes" id="UP001428774">
    <property type="component" value="Unassembled WGS sequence"/>
</dbReference>
<dbReference type="InterPro" id="IPR027417">
    <property type="entry name" value="P-loop_NTPase"/>
</dbReference>
<dbReference type="InterPro" id="IPR010914">
    <property type="entry name" value="RsgA_GTPase_dom"/>
</dbReference>
<evidence type="ECO:0000259" key="12">
    <source>
        <dbReference type="PROSITE" id="PS50936"/>
    </source>
</evidence>
<keyword evidence="7 10" id="KW-0862">Zinc</keyword>
<dbReference type="GO" id="GO:0042274">
    <property type="term" value="P:ribosomal small subunit biogenesis"/>
    <property type="evidence" value="ECO:0007669"/>
    <property type="project" value="UniProtKB-UniRule"/>
</dbReference>
<evidence type="ECO:0000256" key="4">
    <source>
        <dbReference type="ARBA" id="ARBA00022730"/>
    </source>
</evidence>
<dbReference type="PANTHER" id="PTHR32120:SF10">
    <property type="entry name" value="SMALL RIBOSOMAL SUBUNIT BIOGENESIS GTPASE RSGA"/>
    <property type="match status" value="1"/>
</dbReference>
<comment type="similarity">
    <text evidence="10">Belongs to the TRAFAC class YlqF/YawG GTPase family. RsgA subfamily.</text>
</comment>
<evidence type="ECO:0000259" key="13">
    <source>
        <dbReference type="PROSITE" id="PS51721"/>
    </source>
</evidence>
<feature type="binding site" evidence="10">
    <location>
        <begin position="189"/>
        <end position="197"/>
    </location>
    <ligand>
        <name>GTP</name>
        <dbReference type="ChEBI" id="CHEBI:37565"/>
    </ligand>
</feature>
<dbReference type="NCBIfam" id="TIGR00157">
    <property type="entry name" value="ribosome small subunit-dependent GTPase A"/>
    <property type="match status" value="1"/>
</dbReference>
<name>A0AAW9SJH0_9RHOB</name>
<keyword evidence="4 10" id="KW-0699">rRNA-binding</keyword>
<evidence type="ECO:0000313" key="15">
    <source>
        <dbReference type="Proteomes" id="UP001428774"/>
    </source>
</evidence>
<dbReference type="InterPro" id="IPR004881">
    <property type="entry name" value="Ribosome_biogen_GTPase_RsgA"/>
</dbReference>
<organism evidence="14 15">
    <name type="scientific">Ponticoccus litoralis</name>
    <dbReference type="NCBI Taxonomy" id="422297"/>
    <lineage>
        <taxon>Bacteria</taxon>
        <taxon>Pseudomonadati</taxon>
        <taxon>Pseudomonadota</taxon>
        <taxon>Alphaproteobacteria</taxon>
        <taxon>Rhodobacterales</taxon>
        <taxon>Roseobacteraceae</taxon>
        <taxon>Ponticoccus</taxon>
    </lineage>
</organism>
<dbReference type="EC" id="3.6.1.-" evidence="10"/>
<feature type="binding site" evidence="10">
    <location>
        <position position="269"/>
    </location>
    <ligand>
        <name>Zn(2+)</name>
        <dbReference type="ChEBI" id="CHEBI:29105"/>
    </ligand>
</feature>
<dbReference type="Gene3D" id="1.10.40.50">
    <property type="entry name" value="Probable gtpase engc, domain 3"/>
    <property type="match status" value="1"/>
</dbReference>
<dbReference type="GO" id="GO:0005737">
    <property type="term" value="C:cytoplasm"/>
    <property type="evidence" value="ECO:0007669"/>
    <property type="project" value="UniProtKB-SubCell"/>
</dbReference>
<evidence type="ECO:0000256" key="7">
    <source>
        <dbReference type="ARBA" id="ARBA00022833"/>
    </source>
</evidence>
<accession>A0AAW9SJH0</accession>
<dbReference type="RefSeq" id="WP_347165236.1">
    <property type="nucleotide sequence ID" value="NZ_JBDNCH010000002.1"/>
</dbReference>
<keyword evidence="2 10" id="KW-0690">Ribosome biogenesis</keyword>
<dbReference type="GO" id="GO:0019843">
    <property type="term" value="F:rRNA binding"/>
    <property type="evidence" value="ECO:0007669"/>
    <property type="project" value="UniProtKB-KW"/>
</dbReference>
<keyword evidence="8 10" id="KW-0694">RNA-binding</keyword>
<sequence length="344" mass="37374">MTDTTLADLGWSEAFARQLTAGEETLKPMRVAEVHRDRLRALGSTGDAMLIPSERAGAYAVGDWVLSDGTSALRRLDPATDLTRKAAGHTVERQRIAANIDTIAVVTSCNADFNLARLERYLALIASAGCLPPVVLTKADLVEDADDYRRQAEKLSPLVTALALNAKDMEDAGRLTAWCGPGRTLALVGSSGVGKTTLRNALTEQTAATAGIREDDAKGRHTTTFRSLVRTRAGGWLIDTPGMRELQLADAQDGIGEVFDDITEIAAQCRFNDCAHDTEPGCAIRAALDAGHIDPDRLKRWQKLMLEDRYNSESLSQTRSRQKAFGKMVKGGQARGRQKRNQGR</sequence>
<dbReference type="PROSITE" id="PS50936">
    <property type="entry name" value="ENGC_GTPASE"/>
    <property type="match status" value="1"/>
</dbReference>
<keyword evidence="3 10" id="KW-0479">Metal-binding</keyword>
<dbReference type="InterPro" id="IPR030378">
    <property type="entry name" value="G_CP_dom"/>
</dbReference>
<reference evidence="14 15" key="1">
    <citation type="submission" date="2024-05" db="EMBL/GenBank/DDBJ databases">
        <title>Genome sequence of Ponticoccus litoralis KCCM 90028.</title>
        <authorList>
            <person name="Kim J.M."/>
            <person name="Lee J.K."/>
            <person name="Choi B.J."/>
            <person name="Bayburt H."/>
            <person name="Baek J.H."/>
            <person name="Jeon C.O."/>
        </authorList>
    </citation>
    <scope>NUCLEOTIDE SEQUENCE [LARGE SCALE GENOMIC DNA]</scope>
    <source>
        <strain evidence="14 15">KCCM 90028</strain>
    </source>
</reference>
<dbReference type="GO" id="GO:0005525">
    <property type="term" value="F:GTP binding"/>
    <property type="evidence" value="ECO:0007669"/>
    <property type="project" value="UniProtKB-UniRule"/>
</dbReference>
<keyword evidence="1 10" id="KW-0963">Cytoplasm</keyword>
<evidence type="ECO:0000256" key="1">
    <source>
        <dbReference type="ARBA" id="ARBA00022490"/>
    </source>
</evidence>
<evidence type="ECO:0000256" key="8">
    <source>
        <dbReference type="ARBA" id="ARBA00022884"/>
    </source>
</evidence>
<evidence type="ECO:0000256" key="6">
    <source>
        <dbReference type="ARBA" id="ARBA00022801"/>
    </source>
</evidence>
<dbReference type="Pfam" id="PF03193">
    <property type="entry name" value="RsgA_GTPase"/>
    <property type="match status" value="1"/>
</dbReference>
<dbReference type="GO" id="GO:0003924">
    <property type="term" value="F:GTPase activity"/>
    <property type="evidence" value="ECO:0007669"/>
    <property type="project" value="UniProtKB-UniRule"/>
</dbReference>
<comment type="subunit">
    <text evidence="10">Monomer. Associates with 30S ribosomal subunit, binds 16S rRNA.</text>
</comment>
<feature type="domain" description="CP-type G" evidence="13">
    <location>
        <begin position="88"/>
        <end position="246"/>
    </location>
</feature>
<comment type="function">
    <text evidence="10">One of several proteins that assist in the late maturation steps of the functional core of the 30S ribosomal subunit. Helps release RbfA from mature subunits. May play a role in the assembly of ribosomal proteins into the subunit. Circularly permuted GTPase that catalyzes slow GTP hydrolysis, GTPase activity is stimulated by the 30S ribosomal subunit.</text>
</comment>
<dbReference type="PROSITE" id="PS51721">
    <property type="entry name" value="G_CP"/>
    <property type="match status" value="1"/>
</dbReference>
<evidence type="ECO:0000256" key="2">
    <source>
        <dbReference type="ARBA" id="ARBA00022517"/>
    </source>
</evidence>